<sequence length="223" mass="24625">MSNSTRQIKRMCGCADQVAVFRMKVDNATSWATYNDINSMPYGSLSEGCSLLVMPFSSIGDGTNMRPPIPASWNIVLFLCLLCAYLADNSEFPLILVPLDSNREDNRSYYAPSEHEASAQFNSIPSQLGCKGTRSASETPLQLESQRAAARIRGLQLLGQSSYFQVHISLTTQSPNVRNYTTKSLFWPFPNDTLGSPGPAVSSPITINDDPENVRRALAEYER</sequence>
<accession>A0AAD6ZNU7</accession>
<evidence type="ECO:0000313" key="1">
    <source>
        <dbReference type="EMBL" id="KAJ7331357.1"/>
    </source>
</evidence>
<keyword evidence="2" id="KW-1185">Reference proteome</keyword>
<gene>
    <name evidence="1" type="ORF">DFH08DRAFT_814667</name>
</gene>
<organism evidence="1 2">
    <name type="scientific">Mycena albidolilacea</name>
    <dbReference type="NCBI Taxonomy" id="1033008"/>
    <lineage>
        <taxon>Eukaryota</taxon>
        <taxon>Fungi</taxon>
        <taxon>Dikarya</taxon>
        <taxon>Basidiomycota</taxon>
        <taxon>Agaricomycotina</taxon>
        <taxon>Agaricomycetes</taxon>
        <taxon>Agaricomycetidae</taxon>
        <taxon>Agaricales</taxon>
        <taxon>Marasmiineae</taxon>
        <taxon>Mycenaceae</taxon>
        <taxon>Mycena</taxon>
    </lineage>
</organism>
<comment type="caution">
    <text evidence="1">The sequence shown here is derived from an EMBL/GenBank/DDBJ whole genome shotgun (WGS) entry which is preliminary data.</text>
</comment>
<reference evidence="1" key="1">
    <citation type="submission" date="2023-03" db="EMBL/GenBank/DDBJ databases">
        <title>Massive genome expansion in bonnet fungi (Mycena s.s.) driven by repeated elements and novel gene families across ecological guilds.</title>
        <authorList>
            <consortium name="Lawrence Berkeley National Laboratory"/>
            <person name="Harder C.B."/>
            <person name="Miyauchi S."/>
            <person name="Viragh M."/>
            <person name="Kuo A."/>
            <person name="Thoen E."/>
            <person name="Andreopoulos B."/>
            <person name="Lu D."/>
            <person name="Skrede I."/>
            <person name="Drula E."/>
            <person name="Henrissat B."/>
            <person name="Morin E."/>
            <person name="Kohler A."/>
            <person name="Barry K."/>
            <person name="LaButti K."/>
            <person name="Morin E."/>
            <person name="Salamov A."/>
            <person name="Lipzen A."/>
            <person name="Mereny Z."/>
            <person name="Hegedus B."/>
            <person name="Baldrian P."/>
            <person name="Stursova M."/>
            <person name="Weitz H."/>
            <person name="Taylor A."/>
            <person name="Grigoriev I.V."/>
            <person name="Nagy L.G."/>
            <person name="Martin F."/>
            <person name="Kauserud H."/>
        </authorList>
    </citation>
    <scope>NUCLEOTIDE SEQUENCE</scope>
    <source>
        <strain evidence="1">CBHHK002</strain>
    </source>
</reference>
<evidence type="ECO:0000313" key="2">
    <source>
        <dbReference type="Proteomes" id="UP001218218"/>
    </source>
</evidence>
<proteinExistence type="predicted"/>
<dbReference type="AlphaFoldDB" id="A0AAD6ZNU7"/>
<name>A0AAD6ZNU7_9AGAR</name>
<dbReference type="Proteomes" id="UP001218218">
    <property type="component" value="Unassembled WGS sequence"/>
</dbReference>
<protein>
    <submittedName>
        <fullName evidence="1">Uncharacterized protein</fullName>
    </submittedName>
</protein>
<dbReference type="EMBL" id="JARIHO010000035">
    <property type="protein sequence ID" value="KAJ7331357.1"/>
    <property type="molecule type" value="Genomic_DNA"/>
</dbReference>